<dbReference type="GO" id="GO:0005634">
    <property type="term" value="C:nucleus"/>
    <property type="evidence" value="ECO:0007669"/>
    <property type="project" value="UniProtKB-SubCell"/>
</dbReference>
<keyword evidence="9" id="KW-1185">Reference proteome</keyword>
<evidence type="ECO:0000256" key="3">
    <source>
        <dbReference type="ARBA" id="ARBA00023242"/>
    </source>
</evidence>
<dbReference type="InterPro" id="IPR036390">
    <property type="entry name" value="WH_DNA-bd_sf"/>
</dbReference>
<evidence type="ECO:0000256" key="1">
    <source>
        <dbReference type="ARBA" id="ARBA00004123"/>
    </source>
</evidence>
<keyword evidence="2 4" id="KW-0694">RNA-binding</keyword>
<dbReference type="InterPro" id="IPR045180">
    <property type="entry name" value="La_dom_prot"/>
</dbReference>
<gene>
    <name evidence="8" type="ORF">PACTADRAFT_51736</name>
</gene>
<dbReference type="InterPro" id="IPR035979">
    <property type="entry name" value="RBD_domain_sf"/>
</dbReference>
<comment type="subcellular location">
    <subcellularLocation>
        <location evidence="1">Nucleus</location>
    </subcellularLocation>
</comment>
<dbReference type="Pfam" id="PF05383">
    <property type="entry name" value="La"/>
    <property type="match status" value="1"/>
</dbReference>
<dbReference type="GO" id="GO:0006396">
    <property type="term" value="P:RNA processing"/>
    <property type="evidence" value="ECO:0007669"/>
    <property type="project" value="InterPro"/>
</dbReference>
<dbReference type="InterPro" id="IPR006630">
    <property type="entry name" value="La_HTH"/>
</dbReference>
<evidence type="ECO:0000259" key="7">
    <source>
        <dbReference type="PROSITE" id="PS50961"/>
    </source>
</evidence>
<dbReference type="SUPFAM" id="SSF46785">
    <property type="entry name" value="Winged helix' DNA-binding domain"/>
    <property type="match status" value="1"/>
</dbReference>
<dbReference type="Gene3D" id="3.30.70.330">
    <property type="match status" value="1"/>
</dbReference>
<evidence type="ECO:0000256" key="4">
    <source>
        <dbReference type="PROSITE-ProRule" id="PRU00332"/>
    </source>
</evidence>
<dbReference type="Proteomes" id="UP000094236">
    <property type="component" value="Unassembled WGS sequence"/>
</dbReference>
<dbReference type="InterPro" id="IPR002344">
    <property type="entry name" value="Lupus_La"/>
</dbReference>
<dbReference type="STRING" id="669874.A0A1E4TQK8"/>
<dbReference type="PROSITE" id="PS50961">
    <property type="entry name" value="HTH_LA"/>
    <property type="match status" value="1"/>
</dbReference>
<feature type="compositionally biased region" description="Basic and acidic residues" evidence="5">
    <location>
        <begin position="203"/>
        <end position="227"/>
    </location>
</feature>
<evidence type="ECO:0008006" key="10">
    <source>
        <dbReference type="Google" id="ProtNLM"/>
    </source>
</evidence>
<keyword evidence="3" id="KW-0539">Nucleus</keyword>
<dbReference type="AlphaFoldDB" id="A0A1E4TQK8"/>
<dbReference type="InterPro" id="IPR036388">
    <property type="entry name" value="WH-like_DNA-bd_sf"/>
</dbReference>
<dbReference type="PANTHER" id="PTHR22792">
    <property type="entry name" value="LUPUS LA PROTEIN-RELATED"/>
    <property type="match status" value="1"/>
</dbReference>
<dbReference type="CDD" id="cd07323">
    <property type="entry name" value="LAM"/>
    <property type="match status" value="1"/>
</dbReference>
<feature type="domain" description="HTH La-type RNA-binding" evidence="7">
    <location>
        <begin position="1"/>
        <end position="87"/>
    </location>
</feature>
<protein>
    <recommendedName>
        <fullName evidence="10">HTH La-type RNA-binding domain-containing protein</fullName>
    </recommendedName>
</protein>
<evidence type="ECO:0000313" key="8">
    <source>
        <dbReference type="EMBL" id="ODV93999.1"/>
    </source>
</evidence>
<dbReference type="PROSITE" id="PS50102">
    <property type="entry name" value="RRM"/>
    <property type="match status" value="1"/>
</dbReference>
<accession>A0A1E4TQK8</accession>
<feature type="domain" description="RRM" evidence="6">
    <location>
        <begin position="97"/>
        <end position="168"/>
    </location>
</feature>
<dbReference type="InterPro" id="IPR000504">
    <property type="entry name" value="RRM_dom"/>
</dbReference>
<organism evidence="8 9">
    <name type="scientific">Pachysolen tannophilus NRRL Y-2460</name>
    <dbReference type="NCBI Taxonomy" id="669874"/>
    <lineage>
        <taxon>Eukaryota</taxon>
        <taxon>Fungi</taxon>
        <taxon>Dikarya</taxon>
        <taxon>Ascomycota</taxon>
        <taxon>Saccharomycotina</taxon>
        <taxon>Pichiomycetes</taxon>
        <taxon>Pachysolenaceae</taxon>
        <taxon>Pachysolen</taxon>
    </lineage>
</organism>
<dbReference type="SMART" id="SM00715">
    <property type="entry name" value="LA"/>
    <property type="match status" value="1"/>
</dbReference>
<evidence type="ECO:0000313" key="9">
    <source>
        <dbReference type="Proteomes" id="UP000094236"/>
    </source>
</evidence>
<dbReference type="EMBL" id="KV454017">
    <property type="protein sequence ID" value="ODV93999.1"/>
    <property type="molecule type" value="Genomic_DNA"/>
</dbReference>
<dbReference type="PRINTS" id="PR00302">
    <property type="entry name" value="LUPUSLA"/>
</dbReference>
<reference evidence="9" key="1">
    <citation type="submission" date="2016-05" db="EMBL/GenBank/DDBJ databases">
        <title>Comparative genomics of biotechnologically important yeasts.</title>
        <authorList>
            <consortium name="DOE Joint Genome Institute"/>
            <person name="Riley R."/>
            <person name="Haridas S."/>
            <person name="Wolfe K.H."/>
            <person name="Lopes M.R."/>
            <person name="Hittinger C.T."/>
            <person name="Goker M."/>
            <person name="Salamov A."/>
            <person name="Wisecaver J."/>
            <person name="Long T.M."/>
            <person name="Aerts A.L."/>
            <person name="Barry K."/>
            <person name="Choi C."/>
            <person name="Clum A."/>
            <person name="Coughlan A.Y."/>
            <person name="Deshpande S."/>
            <person name="Douglass A.P."/>
            <person name="Hanson S.J."/>
            <person name="Klenk H.-P."/>
            <person name="Labutti K."/>
            <person name="Lapidus A."/>
            <person name="Lindquist E."/>
            <person name="Lipzen A."/>
            <person name="Meier-Kolthoff J.P."/>
            <person name="Ohm R.A."/>
            <person name="Otillar R.P."/>
            <person name="Pangilinan J."/>
            <person name="Peng Y."/>
            <person name="Rokas A."/>
            <person name="Rosa C.A."/>
            <person name="Scheuner C."/>
            <person name="Sibirny A.A."/>
            <person name="Slot J.C."/>
            <person name="Stielow J.B."/>
            <person name="Sun H."/>
            <person name="Kurtzman C.P."/>
            <person name="Blackwell M."/>
            <person name="Grigoriev I.V."/>
            <person name="Jeffries T.W."/>
        </authorList>
    </citation>
    <scope>NUCLEOTIDE SEQUENCE [LARGE SCALE GENOMIC DNA]</scope>
    <source>
        <strain evidence="9">NRRL Y-2460</strain>
    </source>
</reference>
<dbReference type="SUPFAM" id="SSF54928">
    <property type="entry name" value="RNA-binding domain, RBD"/>
    <property type="match status" value="1"/>
</dbReference>
<evidence type="ECO:0000256" key="5">
    <source>
        <dbReference type="SAM" id="MobiDB-lite"/>
    </source>
</evidence>
<dbReference type="PANTHER" id="PTHR22792:SF140">
    <property type="entry name" value="ACHILLES, ISOFORM A"/>
    <property type="match status" value="1"/>
</dbReference>
<feature type="compositionally biased region" description="Basic and acidic residues" evidence="5">
    <location>
        <begin position="235"/>
        <end position="251"/>
    </location>
</feature>
<feature type="region of interest" description="Disordered" evidence="5">
    <location>
        <begin position="169"/>
        <end position="251"/>
    </location>
</feature>
<dbReference type="InterPro" id="IPR012677">
    <property type="entry name" value="Nucleotide-bd_a/b_plait_sf"/>
</dbReference>
<dbReference type="GO" id="GO:0003729">
    <property type="term" value="F:mRNA binding"/>
    <property type="evidence" value="ECO:0007669"/>
    <property type="project" value="TreeGrafter"/>
</dbReference>
<evidence type="ECO:0000259" key="6">
    <source>
        <dbReference type="PROSITE" id="PS50102"/>
    </source>
</evidence>
<proteinExistence type="predicted"/>
<dbReference type="Gene3D" id="1.10.10.10">
    <property type="entry name" value="Winged helix-like DNA-binding domain superfamily/Winged helix DNA-binding domain"/>
    <property type="match status" value="1"/>
</dbReference>
<dbReference type="OrthoDB" id="439993at2759"/>
<sequence>MSGGDIEKDILGQVEFYFSDENLITDKFMNENLKSKGGLSLDTLMTFKRMKRFDLKAVEDALSHSDVLNVKDGFISRIKPAPSTDDLENLKKELNSRTIVLKDIPLNADLDQLQQAFGSTGAIQIRIKKNGVVFLVFRSVEDVEIFLKNDIKFQGQNFEKMTFEEYEKTNYKKQSNKNGRKNDSRNRRGRNNKFSRNSGGSRGDLRKDTDNANDKSETKPADEKTSEKPPVVENAEVKPSENKNASEAETK</sequence>
<name>A0A1E4TQK8_PACTA</name>
<dbReference type="GO" id="GO:1990904">
    <property type="term" value="C:ribonucleoprotein complex"/>
    <property type="evidence" value="ECO:0007669"/>
    <property type="project" value="InterPro"/>
</dbReference>
<evidence type="ECO:0000256" key="2">
    <source>
        <dbReference type="ARBA" id="ARBA00022884"/>
    </source>
</evidence>